<dbReference type="AlphaFoldDB" id="A0A438E0L0"/>
<evidence type="ECO:0000313" key="4">
    <source>
        <dbReference type="Proteomes" id="UP000288805"/>
    </source>
</evidence>
<feature type="domain" description="DUF659" evidence="2">
    <location>
        <begin position="223"/>
        <end position="373"/>
    </location>
</feature>
<gene>
    <name evidence="3" type="ORF">CK203_069691</name>
</gene>
<feature type="region of interest" description="Disordered" evidence="1">
    <location>
        <begin position="609"/>
        <end position="654"/>
    </location>
</feature>
<feature type="compositionally biased region" description="Polar residues" evidence="1">
    <location>
        <begin position="1"/>
        <end position="11"/>
    </location>
</feature>
<evidence type="ECO:0000256" key="1">
    <source>
        <dbReference type="SAM" id="MobiDB-lite"/>
    </source>
</evidence>
<feature type="region of interest" description="Disordered" evidence="1">
    <location>
        <begin position="110"/>
        <end position="163"/>
    </location>
</feature>
<evidence type="ECO:0000313" key="3">
    <source>
        <dbReference type="EMBL" id="RVW41122.1"/>
    </source>
</evidence>
<dbReference type="PANTHER" id="PTHR32166:SF122">
    <property type="entry name" value="OS09G0499600 PROTEIN"/>
    <property type="match status" value="1"/>
</dbReference>
<dbReference type="EMBL" id="QGNW01001445">
    <property type="protein sequence ID" value="RVW41122.1"/>
    <property type="molecule type" value="Genomic_DNA"/>
</dbReference>
<protein>
    <recommendedName>
        <fullName evidence="2">DUF659 domain-containing protein</fullName>
    </recommendedName>
</protein>
<dbReference type="InterPro" id="IPR007021">
    <property type="entry name" value="DUF659"/>
</dbReference>
<name>A0A438E0L0_VITVI</name>
<feature type="region of interest" description="Disordered" evidence="1">
    <location>
        <begin position="672"/>
        <end position="692"/>
    </location>
</feature>
<comment type="caution">
    <text evidence="3">The sequence shown here is derived from an EMBL/GenBank/DDBJ whole genome shotgun (WGS) entry which is preliminary data.</text>
</comment>
<feature type="compositionally biased region" description="Polar residues" evidence="1">
    <location>
        <begin position="132"/>
        <end position="143"/>
    </location>
</feature>
<feature type="region of interest" description="Disordered" evidence="1">
    <location>
        <begin position="1"/>
        <end position="27"/>
    </location>
</feature>
<dbReference type="Proteomes" id="UP000288805">
    <property type="component" value="Unassembled WGS sequence"/>
</dbReference>
<proteinExistence type="predicted"/>
<accession>A0A438E0L0</accession>
<organism evidence="3 4">
    <name type="scientific">Vitis vinifera</name>
    <name type="common">Grape</name>
    <dbReference type="NCBI Taxonomy" id="29760"/>
    <lineage>
        <taxon>Eukaryota</taxon>
        <taxon>Viridiplantae</taxon>
        <taxon>Streptophyta</taxon>
        <taxon>Embryophyta</taxon>
        <taxon>Tracheophyta</taxon>
        <taxon>Spermatophyta</taxon>
        <taxon>Magnoliopsida</taxon>
        <taxon>eudicotyledons</taxon>
        <taxon>Gunneridae</taxon>
        <taxon>Pentapetalae</taxon>
        <taxon>rosids</taxon>
        <taxon>Vitales</taxon>
        <taxon>Vitaceae</taxon>
        <taxon>Viteae</taxon>
        <taxon>Vitis</taxon>
    </lineage>
</organism>
<dbReference type="InterPro" id="IPR012337">
    <property type="entry name" value="RNaseH-like_sf"/>
</dbReference>
<evidence type="ECO:0000259" key="2">
    <source>
        <dbReference type="Pfam" id="PF04937"/>
    </source>
</evidence>
<dbReference type="Pfam" id="PF04937">
    <property type="entry name" value="DUF659"/>
    <property type="match status" value="1"/>
</dbReference>
<dbReference type="PANTHER" id="PTHR32166">
    <property type="entry name" value="OSJNBA0013A04.12 PROTEIN"/>
    <property type="match status" value="1"/>
</dbReference>
<reference evidence="3 4" key="1">
    <citation type="journal article" date="2018" name="PLoS Genet.">
        <title>Population sequencing reveals clonal diversity and ancestral inbreeding in the grapevine cultivar Chardonnay.</title>
        <authorList>
            <person name="Roach M.J."/>
            <person name="Johnson D.L."/>
            <person name="Bohlmann J."/>
            <person name="van Vuuren H.J."/>
            <person name="Jones S.J."/>
            <person name="Pretorius I.S."/>
            <person name="Schmidt S.A."/>
            <person name="Borneman A.R."/>
        </authorList>
    </citation>
    <scope>NUCLEOTIDE SEQUENCE [LARGE SCALE GENOMIC DNA]</scope>
    <source>
        <strain evidence="4">cv. Chardonnay</strain>
        <tissue evidence="3">Leaf</tissue>
    </source>
</reference>
<sequence length="716" mass="81926">MKSGGITQFKSHLTYKDPHNNTKKCPRVPPEVKEEIRLLVHDKQKAKAKKNADIEDIRSQLRGTMRTHHTHLVNKDDDDEDAEDEDVYMYPTDMYPDERDAYQSAVRASKASNWEREQHENIVGSKRKSEESSTGILSTMRKSQSMRHSHHSPPIAPSLYKSSATRQKNIKDTFKGGAIKETMGRLISKFFIYESVAPAKAKSHHFKNMIIGAQQAGMGIEPPSPYEIKNKYLEMKYKEMEAYVNQQREKWKTYGCTIMSDGWTEPTKLSIINFMVYSKGTMVFLKSVDASNYIKDHKYIYELLKTIIKEVGKENVVQIVTDNGSAFMKARKQLMKKYNLYWTPCAAHCIDLIFEDIGKRPSVIEMINNACKITNFIYNHGWLLAQMRKYCGEDIVRPGATRLINIVSLYEPLYVVLRLVDSEVIPTMPFVYELIHVMKENLIRQGAGDWMFKIIQDRWEKTLKHLLHAAAYFLNPRFQYRCRVGGDPELFQAVHDVFAKLDPTTKSLGQFGNELKLRDMEVENDRVAEKNYLDLLDMSTELGEEEDNQLFQWVRPIHLDDEVGNPDPRIAAHAREFGVNVERVLSEEVHFESFSKDTDDSFHAALHSHQEIDSTSVGHSSRPSATGTSASGYDGSRGETDDGGGNGGGDIDERQHSQYPISQFTYENDFTHCTQDEDHGSRRASPGIGAIGKPYRGRERMMESYNEELLLGVLNL</sequence>
<dbReference type="SUPFAM" id="SSF53098">
    <property type="entry name" value="Ribonuclease H-like"/>
    <property type="match status" value="1"/>
</dbReference>
<feature type="compositionally biased region" description="Polar residues" evidence="1">
    <location>
        <begin position="613"/>
        <end position="631"/>
    </location>
</feature>